<evidence type="ECO:0000256" key="3">
    <source>
        <dbReference type="ARBA" id="ARBA00022777"/>
    </source>
</evidence>
<keyword evidence="4" id="KW-0067">ATP-binding</keyword>
<dbReference type="SUPFAM" id="SSF63999">
    <property type="entry name" value="Thiamin pyrophosphokinase, catalytic domain"/>
    <property type="match status" value="1"/>
</dbReference>
<dbReference type="PANTHER" id="PTHR41299:SF1">
    <property type="entry name" value="THIAMINE PYROPHOSPHOKINASE"/>
    <property type="match status" value="1"/>
</dbReference>
<comment type="caution">
    <text evidence="6">The sequence shown here is derived from an EMBL/GenBank/DDBJ whole genome shotgun (WGS) entry which is preliminary data.</text>
</comment>
<sequence length="171" mass="18290">MVGDFDSLGYVPAGEQIVRHPAEKDDTDTMLAARIGLARGYRAFVLLGGVGGRLDHTLANIQTLAFLRENGARAALLGEAETITLIQDESLRFRAGLSGIVSVFSYGALAKGVYEWGLAYALNDATLRDTNPLGVSNAFTGEAAEVSVREGRLVVLYAGLPEDSDLFSSHW</sequence>
<organism evidence="6">
    <name type="scientific">bioreactor metagenome</name>
    <dbReference type="NCBI Taxonomy" id="1076179"/>
    <lineage>
        <taxon>unclassified sequences</taxon>
        <taxon>metagenomes</taxon>
        <taxon>ecological metagenomes</taxon>
    </lineage>
</organism>
<dbReference type="GO" id="GO:0009229">
    <property type="term" value="P:thiamine diphosphate biosynthetic process"/>
    <property type="evidence" value="ECO:0007669"/>
    <property type="project" value="InterPro"/>
</dbReference>
<evidence type="ECO:0000256" key="1">
    <source>
        <dbReference type="ARBA" id="ARBA00022679"/>
    </source>
</evidence>
<evidence type="ECO:0000256" key="2">
    <source>
        <dbReference type="ARBA" id="ARBA00022741"/>
    </source>
</evidence>
<keyword evidence="3" id="KW-0418">Kinase</keyword>
<dbReference type="SMART" id="SM00983">
    <property type="entry name" value="TPK_B1_binding"/>
    <property type="match status" value="1"/>
</dbReference>
<reference evidence="6" key="1">
    <citation type="submission" date="2019-08" db="EMBL/GenBank/DDBJ databases">
        <authorList>
            <person name="Kucharzyk K."/>
            <person name="Murdoch R.W."/>
            <person name="Higgins S."/>
            <person name="Loffler F."/>
        </authorList>
    </citation>
    <scope>NUCLEOTIDE SEQUENCE</scope>
</reference>
<dbReference type="PANTHER" id="PTHR41299">
    <property type="entry name" value="THIAMINE PYROPHOSPHOKINASE"/>
    <property type="match status" value="1"/>
</dbReference>
<evidence type="ECO:0000259" key="5">
    <source>
        <dbReference type="SMART" id="SM00983"/>
    </source>
</evidence>
<dbReference type="InterPro" id="IPR007373">
    <property type="entry name" value="Thiamin_PyroPKinase_B1-bd"/>
</dbReference>
<dbReference type="GO" id="GO:0006772">
    <property type="term" value="P:thiamine metabolic process"/>
    <property type="evidence" value="ECO:0007669"/>
    <property type="project" value="InterPro"/>
</dbReference>
<dbReference type="InterPro" id="IPR036759">
    <property type="entry name" value="TPK_catalytic_sf"/>
</dbReference>
<dbReference type="InterPro" id="IPR053149">
    <property type="entry name" value="TPK"/>
</dbReference>
<proteinExistence type="predicted"/>
<evidence type="ECO:0000256" key="4">
    <source>
        <dbReference type="ARBA" id="ARBA00022840"/>
    </source>
</evidence>
<dbReference type="AlphaFoldDB" id="A0A645DT18"/>
<dbReference type="InterPro" id="IPR007371">
    <property type="entry name" value="TPK_catalytic"/>
</dbReference>
<dbReference type="GO" id="GO:0030975">
    <property type="term" value="F:thiamine binding"/>
    <property type="evidence" value="ECO:0007669"/>
    <property type="project" value="InterPro"/>
</dbReference>
<keyword evidence="2" id="KW-0547">Nucleotide-binding</keyword>
<dbReference type="EMBL" id="VSSQ01038757">
    <property type="protein sequence ID" value="MPM91733.1"/>
    <property type="molecule type" value="Genomic_DNA"/>
</dbReference>
<dbReference type="GO" id="GO:0016301">
    <property type="term" value="F:kinase activity"/>
    <property type="evidence" value="ECO:0007669"/>
    <property type="project" value="UniProtKB-KW"/>
</dbReference>
<dbReference type="NCBIfam" id="TIGR01378">
    <property type="entry name" value="thi_PPkinase"/>
    <property type="match status" value="1"/>
</dbReference>
<dbReference type="Pfam" id="PF04263">
    <property type="entry name" value="TPK_catalytic"/>
    <property type="match status" value="1"/>
</dbReference>
<dbReference type="InterPro" id="IPR006282">
    <property type="entry name" value="Thi_PPkinase"/>
</dbReference>
<evidence type="ECO:0000313" key="6">
    <source>
        <dbReference type="EMBL" id="MPM91733.1"/>
    </source>
</evidence>
<keyword evidence="1" id="KW-0808">Transferase</keyword>
<dbReference type="Gene3D" id="3.40.50.10240">
    <property type="entry name" value="Thiamin pyrophosphokinase, catalytic domain"/>
    <property type="match status" value="1"/>
</dbReference>
<accession>A0A645DT18</accession>
<protein>
    <recommendedName>
        <fullName evidence="5">Thiamin pyrophosphokinase thiamin-binding domain-containing protein</fullName>
    </recommendedName>
</protein>
<feature type="domain" description="Thiamin pyrophosphokinase thiamin-binding" evidence="5">
    <location>
        <begin position="96"/>
        <end position="154"/>
    </location>
</feature>
<gene>
    <name evidence="6" type="ORF">SDC9_138867</name>
</gene>
<dbReference type="GO" id="GO:0005524">
    <property type="term" value="F:ATP binding"/>
    <property type="evidence" value="ECO:0007669"/>
    <property type="project" value="UniProtKB-KW"/>
</dbReference>
<dbReference type="Pfam" id="PF04265">
    <property type="entry name" value="TPK_B1_binding"/>
    <property type="match status" value="1"/>
</dbReference>
<dbReference type="GO" id="GO:0004788">
    <property type="term" value="F:thiamine diphosphokinase activity"/>
    <property type="evidence" value="ECO:0007669"/>
    <property type="project" value="InterPro"/>
</dbReference>
<dbReference type="CDD" id="cd07995">
    <property type="entry name" value="TPK"/>
    <property type="match status" value="1"/>
</dbReference>
<name>A0A645DT18_9ZZZZ</name>